<dbReference type="Pfam" id="PF04925">
    <property type="entry name" value="SHQ1"/>
    <property type="match status" value="2"/>
</dbReference>
<evidence type="ECO:0000259" key="3">
    <source>
        <dbReference type="PROSITE" id="PS51203"/>
    </source>
</evidence>
<dbReference type="GO" id="GO:0000493">
    <property type="term" value="P:box H/ACA snoRNP assembly"/>
    <property type="evidence" value="ECO:0007669"/>
    <property type="project" value="InterPro"/>
</dbReference>
<evidence type="ECO:0000256" key="1">
    <source>
        <dbReference type="ARBA" id="ARBA00005607"/>
    </source>
</evidence>
<feature type="domain" description="CS" evidence="3">
    <location>
        <begin position="1"/>
        <end position="93"/>
    </location>
</feature>
<dbReference type="GO" id="GO:0005654">
    <property type="term" value="C:nucleoplasm"/>
    <property type="evidence" value="ECO:0007669"/>
    <property type="project" value="TreeGrafter"/>
</dbReference>
<protein>
    <recommendedName>
        <fullName evidence="2">Protein SHQ1 homolog</fullName>
    </recommendedName>
</protein>
<dbReference type="AlphaFoldDB" id="A0A915DG28"/>
<dbReference type="GO" id="GO:0005737">
    <property type="term" value="C:cytoplasm"/>
    <property type="evidence" value="ECO:0007669"/>
    <property type="project" value="TreeGrafter"/>
</dbReference>
<dbReference type="Pfam" id="PF21413">
    <property type="entry name" value="SHQ1-like_CS"/>
    <property type="match status" value="1"/>
</dbReference>
<evidence type="ECO:0000313" key="5">
    <source>
        <dbReference type="WBParaSite" id="jg19163"/>
    </source>
</evidence>
<sequence>MITPIFKLKQDDEFLTVSIRTPYANVKDAEIAYEGQTFLFTCKPYFLRLFLPNEVIASDQDEVVGSTFFDWDTNNFVVKVPKRIKGEVFLNLDMLSELLQPQKKLDAGRMVEEIVSQEEPSLGENAIEEGDALGRSTDELFAEQVLAEENPERVAAEAASIYGYGYGWKRHGVLLKFQEEVGELIDLRQPDLVLICEREELCREYDKQHFKEEHYLADLFEPDDQLLASINFRIDTNNHLSLNDLDREQLKNLQIRQLDGFGLKAMQQKISYSLLDLVGAYLYDLRTTDGEHCVESGWTIRKLSPSLSFLVQWRDVGTGSRVALLKCLLEIRRIFNSSSGDCYYLFNQLFVDDLCLWIQSADKSVLVHLREQLQLTMNKITKECLELDLNCLEIEAGIESLDVESKKKVEVLDSDDESEDYDV</sequence>
<reference evidence="5" key="1">
    <citation type="submission" date="2022-11" db="UniProtKB">
        <authorList>
            <consortium name="WormBaseParasite"/>
        </authorList>
    </citation>
    <scope>IDENTIFICATION</scope>
</reference>
<dbReference type="InterPro" id="IPR007009">
    <property type="entry name" value="Shq1_C"/>
</dbReference>
<dbReference type="InterPro" id="IPR007052">
    <property type="entry name" value="CS_dom"/>
</dbReference>
<name>A0A915DG28_9BILA</name>
<dbReference type="PROSITE" id="PS51203">
    <property type="entry name" value="CS"/>
    <property type="match status" value="1"/>
</dbReference>
<dbReference type="InterPro" id="IPR008978">
    <property type="entry name" value="HSP20-like_chaperone"/>
</dbReference>
<keyword evidence="4" id="KW-1185">Reference proteome</keyword>
<organism evidence="4 5">
    <name type="scientific">Ditylenchus dipsaci</name>
    <dbReference type="NCBI Taxonomy" id="166011"/>
    <lineage>
        <taxon>Eukaryota</taxon>
        <taxon>Metazoa</taxon>
        <taxon>Ecdysozoa</taxon>
        <taxon>Nematoda</taxon>
        <taxon>Chromadorea</taxon>
        <taxon>Rhabditida</taxon>
        <taxon>Tylenchina</taxon>
        <taxon>Tylenchomorpha</taxon>
        <taxon>Sphaerularioidea</taxon>
        <taxon>Anguinidae</taxon>
        <taxon>Anguininae</taxon>
        <taxon>Ditylenchus</taxon>
    </lineage>
</organism>
<proteinExistence type="inferred from homology"/>
<accession>A0A915DG28</accession>
<dbReference type="Gene3D" id="2.60.40.790">
    <property type="match status" value="1"/>
</dbReference>
<comment type="similarity">
    <text evidence="1">Belongs to the SHQ1 family.</text>
</comment>
<dbReference type="WBParaSite" id="jg19163">
    <property type="protein sequence ID" value="jg19163"/>
    <property type="gene ID" value="jg19163"/>
</dbReference>
<evidence type="ECO:0000313" key="4">
    <source>
        <dbReference type="Proteomes" id="UP000887574"/>
    </source>
</evidence>
<dbReference type="InterPro" id="IPR048696">
    <property type="entry name" value="SHQ1-like_CS"/>
</dbReference>
<dbReference type="InterPro" id="IPR039742">
    <property type="entry name" value="Shq1"/>
</dbReference>
<evidence type="ECO:0000256" key="2">
    <source>
        <dbReference type="ARBA" id="ARBA00013750"/>
    </source>
</evidence>
<dbReference type="Proteomes" id="UP000887574">
    <property type="component" value="Unplaced"/>
</dbReference>
<dbReference type="GO" id="GO:0051082">
    <property type="term" value="F:unfolded protein binding"/>
    <property type="evidence" value="ECO:0007669"/>
    <property type="project" value="TreeGrafter"/>
</dbReference>
<dbReference type="PANTHER" id="PTHR12967">
    <property type="entry name" value="PROTEIN SHQ1 HOMOLOG"/>
    <property type="match status" value="1"/>
</dbReference>
<dbReference type="PANTHER" id="PTHR12967:SF0">
    <property type="entry name" value="PROTEIN SHQ1 HOMOLOG"/>
    <property type="match status" value="1"/>
</dbReference>